<keyword evidence="1" id="KW-0863">Zinc-finger</keyword>
<keyword evidence="3" id="KW-0378">Hydrolase</keyword>
<name>A0AAW2Y1V7_9LAMI</name>
<dbReference type="GO" id="GO:0004386">
    <property type="term" value="F:helicase activity"/>
    <property type="evidence" value="ECO:0007669"/>
    <property type="project" value="UniProtKB-KW"/>
</dbReference>
<protein>
    <submittedName>
        <fullName evidence="3">DExH-box ATP-dependent RNA helicase DExH8</fullName>
    </submittedName>
</protein>
<dbReference type="InterPro" id="IPR000571">
    <property type="entry name" value="Znf_CCCH"/>
</dbReference>
<keyword evidence="3" id="KW-0067">ATP-binding</keyword>
<comment type="caution">
    <text evidence="3">The sequence shown here is derived from an EMBL/GenBank/DDBJ whole genome shotgun (WGS) entry which is preliminary data.</text>
</comment>
<feature type="domain" description="C3H1-type" evidence="2">
    <location>
        <begin position="1"/>
        <end position="19"/>
    </location>
</feature>
<proteinExistence type="predicted"/>
<evidence type="ECO:0000259" key="2">
    <source>
        <dbReference type="PROSITE" id="PS50103"/>
    </source>
</evidence>
<keyword evidence="3" id="KW-0547">Nucleotide-binding</keyword>
<sequence length="219" mass="25195">MCLQGCRNGESCFFSHDSDMLAISSTESSLCFPEEDNKDAESLLQYFPTSHMDTEPFTLDPSLMGTNILWGLSHPYQTIMSREGDNVVPWDAVKCVLWFPRFGNEYGEGQKSLIRTFFNYLAIRILADALHEVQVILTMNNIRFSQLQVEKLARDSFFFLEQSFLFDDTSFGELFDEVTAKKSMLVSKPISYVFGLHPPTDFQFGDYATLLHQHLHHIY</sequence>
<dbReference type="PROSITE" id="PS50103">
    <property type="entry name" value="ZF_C3H1"/>
    <property type="match status" value="1"/>
</dbReference>
<reference evidence="3" key="1">
    <citation type="submission" date="2020-06" db="EMBL/GenBank/DDBJ databases">
        <authorList>
            <person name="Li T."/>
            <person name="Hu X."/>
            <person name="Zhang T."/>
            <person name="Song X."/>
            <person name="Zhang H."/>
            <person name="Dai N."/>
            <person name="Sheng W."/>
            <person name="Hou X."/>
            <person name="Wei L."/>
        </authorList>
    </citation>
    <scope>NUCLEOTIDE SEQUENCE</scope>
    <source>
        <strain evidence="3">KEN1</strain>
        <tissue evidence="3">Leaf</tissue>
    </source>
</reference>
<evidence type="ECO:0000313" key="3">
    <source>
        <dbReference type="EMBL" id="KAL0459690.1"/>
    </source>
</evidence>
<evidence type="ECO:0000256" key="1">
    <source>
        <dbReference type="PROSITE-ProRule" id="PRU00723"/>
    </source>
</evidence>
<organism evidence="3">
    <name type="scientific">Sesamum latifolium</name>
    <dbReference type="NCBI Taxonomy" id="2727402"/>
    <lineage>
        <taxon>Eukaryota</taxon>
        <taxon>Viridiplantae</taxon>
        <taxon>Streptophyta</taxon>
        <taxon>Embryophyta</taxon>
        <taxon>Tracheophyta</taxon>
        <taxon>Spermatophyta</taxon>
        <taxon>Magnoliopsida</taxon>
        <taxon>eudicotyledons</taxon>
        <taxon>Gunneridae</taxon>
        <taxon>Pentapetalae</taxon>
        <taxon>asterids</taxon>
        <taxon>lamiids</taxon>
        <taxon>Lamiales</taxon>
        <taxon>Pedaliaceae</taxon>
        <taxon>Sesamum</taxon>
    </lineage>
</organism>
<keyword evidence="1" id="KW-0479">Metal-binding</keyword>
<feature type="zinc finger region" description="C3H1-type" evidence="1">
    <location>
        <begin position="1"/>
        <end position="19"/>
    </location>
</feature>
<gene>
    <name evidence="3" type="ORF">Slati_0596200</name>
</gene>
<accession>A0AAW2Y1V7</accession>
<reference evidence="3" key="2">
    <citation type="journal article" date="2024" name="Plant">
        <title>Genomic evolution and insights into agronomic trait innovations of Sesamum species.</title>
        <authorList>
            <person name="Miao H."/>
            <person name="Wang L."/>
            <person name="Qu L."/>
            <person name="Liu H."/>
            <person name="Sun Y."/>
            <person name="Le M."/>
            <person name="Wang Q."/>
            <person name="Wei S."/>
            <person name="Zheng Y."/>
            <person name="Lin W."/>
            <person name="Duan Y."/>
            <person name="Cao H."/>
            <person name="Xiong S."/>
            <person name="Wang X."/>
            <person name="Wei L."/>
            <person name="Li C."/>
            <person name="Ma Q."/>
            <person name="Ju M."/>
            <person name="Zhao R."/>
            <person name="Li G."/>
            <person name="Mu C."/>
            <person name="Tian Q."/>
            <person name="Mei H."/>
            <person name="Zhang T."/>
            <person name="Gao T."/>
            <person name="Zhang H."/>
        </authorList>
    </citation>
    <scope>NUCLEOTIDE SEQUENCE</scope>
    <source>
        <strain evidence="3">KEN1</strain>
    </source>
</reference>
<dbReference type="GO" id="GO:0008270">
    <property type="term" value="F:zinc ion binding"/>
    <property type="evidence" value="ECO:0007669"/>
    <property type="project" value="UniProtKB-KW"/>
</dbReference>
<keyword evidence="3" id="KW-0347">Helicase</keyword>
<keyword evidence="1" id="KW-0862">Zinc</keyword>
<dbReference type="AlphaFoldDB" id="A0AAW2Y1V7"/>
<dbReference type="EMBL" id="JACGWN010000002">
    <property type="protein sequence ID" value="KAL0459690.1"/>
    <property type="molecule type" value="Genomic_DNA"/>
</dbReference>